<evidence type="ECO:0000313" key="2">
    <source>
        <dbReference type="Proteomes" id="UP000001062"/>
    </source>
</evidence>
<gene>
    <name evidence="1" type="ordered locus">Marme_0856</name>
</gene>
<evidence type="ECO:0000313" key="1">
    <source>
        <dbReference type="EMBL" id="ADZ90134.1"/>
    </source>
</evidence>
<dbReference type="KEGG" id="mme:Marme_0856"/>
<reference evidence="1 2" key="1">
    <citation type="journal article" date="2012" name="Stand. Genomic Sci.">
        <title>Complete genome sequence of the melanogenic marine bacterium Marinomonas mediterranea type strain (MMB-1(T)).</title>
        <authorList>
            <person name="Lucas-Elio P."/>
            <person name="Goodwin L."/>
            <person name="Woyke T."/>
            <person name="Pitluck S."/>
            <person name="Nolan M."/>
            <person name="Kyrpides N.C."/>
            <person name="Detter J.C."/>
            <person name="Copeland A."/>
            <person name="Teshima H."/>
            <person name="Bruce D."/>
            <person name="Detter C."/>
            <person name="Tapia R."/>
            <person name="Han S."/>
            <person name="Land M.L."/>
            <person name="Ivanova N."/>
            <person name="Mikhailova N."/>
            <person name="Johnston A.W."/>
            <person name="Sanchez-Amat A."/>
        </authorList>
    </citation>
    <scope>NUCLEOTIDE SEQUENCE [LARGE SCALE GENOMIC DNA]</scope>
    <source>
        <strain evidence="2">ATCC 700492 / JCM 21426 / NBRC 103028 / MMB-1</strain>
    </source>
</reference>
<dbReference type="HOGENOM" id="CLU_727169_0_0_6"/>
<proteinExistence type="predicted"/>
<evidence type="ECO:0008006" key="3">
    <source>
        <dbReference type="Google" id="ProtNLM"/>
    </source>
</evidence>
<dbReference type="AlphaFoldDB" id="F2K381"/>
<dbReference type="eggNOG" id="ENOG502Z7RY">
    <property type="taxonomic scope" value="Bacteria"/>
</dbReference>
<accession>F2K381</accession>
<name>F2K381_MARM1</name>
<dbReference type="PATRIC" id="fig|717774.3.peg.895"/>
<dbReference type="STRING" id="717774.Marme_0856"/>
<organism evidence="1 2">
    <name type="scientific">Marinomonas mediterranea (strain ATCC 700492 / JCM 21426 / NBRC 103028 / MMB-1)</name>
    <dbReference type="NCBI Taxonomy" id="717774"/>
    <lineage>
        <taxon>Bacteria</taxon>
        <taxon>Pseudomonadati</taxon>
        <taxon>Pseudomonadota</taxon>
        <taxon>Gammaproteobacteria</taxon>
        <taxon>Oceanospirillales</taxon>
        <taxon>Oceanospirillaceae</taxon>
        <taxon>Marinomonas</taxon>
    </lineage>
</organism>
<keyword evidence="2" id="KW-1185">Reference proteome</keyword>
<sequence length="384" mass="43205">MSKLTEHFPLSHYDELPIHQSNGPIRTYSSSDPRAFDRYWFTTLHEEGDFMIISGFGTYPNIGTVEAFAMIIIDGKQTTLRAHRPMSQDRADLNAGPIRYKLVGAFREWRLTLDDNDQGFTFDLRWRDTKRAIYQKLGEFKVPGVVDFKVLHDWGGYETFGRIEGTFTYQGKTYQVDPAKTRGVRDHHWGTRDDVAGFVLHKNNLPFTSYKGNPVGFSHFGQWVEFKDWSLFGHRVMFNIGDQENTGSSSAEIIDAKLRFDPDNKHLIGGVVTNKLANGEIKVIHYEAIGYQCAYLRAGCYTGCNGLGTPDGDIHHGTPVGELISGETYNLMDPTIITQIEGFENLLVRATCDGETSVGLLESKNPAIHAMASKGILYSLQTED</sequence>
<protein>
    <recommendedName>
        <fullName evidence="3">AttH domain-containing protein</fullName>
    </recommendedName>
</protein>
<dbReference type="RefSeq" id="WP_013660039.1">
    <property type="nucleotide sequence ID" value="NC_015276.1"/>
</dbReference>
<dbReference type="SUPFAM" id="SSF159245">
    <property type="entry name" value="AttH-like"/>
    <property type="match status" value="1"/>
</dbReference>
<dbReference type="Proteomes" id="UP000001062">
    <property type="component" value="Chromosome"/>
</dbReference>
<dbReference type="EMBL" id="CP002583">
    <property type="protein sequence ID" value="ADZ90134.1"/>
    <property type="molecule type" value="Genomic_DNA"/>
</dbReference>
<dbReference type="OrthoDB" id="333076at2"/>